<evidence type="ECO:0000256" key="1">
    <source>
        <dbReference type="SAM" id="MobiDB-lite"/>
    </source>
</evidence>
<feature type="region of interest" description="Disordered" evidence="1">
    <location>
        <begin position="33"/>
        <end position="54"/>
    </location>
</feature>
<dbReference type="Proteomes" id="UP000198609">
    <property type="component" value="Unassembled WGS sequence"/>
</dbReference>
<evidence type="ECO:0000313" key="3">
    <source>
        <dbReference type="Proteomes" id="UP000198609"/>
    </source>
</evidence>
<name>A0A1H4YGW9_STRMJ</name>
<sequence length="125" mass="12685">MHPTIDAPGRHMRTRTLEAAAVIAITLLLTGCSGGGDAGDKRNPSGTPAAAEKAEVTQRCVDAIADRAAAHKGGAVRSHPVPGPCARLSDADYLDAYMAGLEQAHRVAQKASQGESGKAADSAGN</sequence>
<protein>
    <submittedName>
        <fullName evidence="2">Uncharacterized protein</fullName>
    </submittedName>
</protein>
<dbReference type="EMBL" id="FNST01000002">
    <property type="protein sequence ID" value="SED17179.1"/>
    <property type="molecule type" value="Genomic_DNA"/>
</dbReference>
<dbReference type="AlphaFoldDB" id="A0A1H4YGW9"/>
<reference evidence="3" key="1">
    <citation type="submission" date="2016-10" db="EMBL/GenBank/DDBJ databases">
        <authorList>
            <person name="Varghese N."/>
            <person name="Submissions S."/>
        </authorList>
    </citation>
    <scope>NUCLEOTIDE SEQUENCE [LARGE SCALE GENOMIC DNA]</scope>
    <source>
        <strain evidence="3">DSM 40318</strain>
    </source>
</reference>
<accession>A0A1H4YGW9</accession>
<evidence type="ECO:0000313" key="2">
    <source>
        <dbReference type="EMBL" id="SED17179.1"/>
    </source>
</evidence>
<keyword evidence="3" id="KW-1185">Reference proteome</keyword>
<proteinExistence type="predicted"/>
<gene>
    <name evidence="2" type="ORF">SAMN04490356_7266</name>
</gene>
<organism evidence="2 3">
    <name type="scientific">Streptomyces melanosporofaciens</name>
    <dbReference type="NCBI Taxonomy" id="67327"/>
    <lineage>
        <taxon>Bacteria</taxon>
        <taxon>Bacillati</taxon>
        <taxon>Actinomycetota</taxon>
        <taxon>Actinomycetes</taxon>
        <taxon>Kitasatosporales</taxon>
        <taxon>Streptomycetaceae</taxon>
        <taxon>Streptomyces</taxon>
        <taxon>Streptomyces violaceusniger group</taxon>
    </lineage>
</organism>